<dbReference type="PANTHER" id="PTHR48085:SF5">
    <property type="entry name" value="CADMIUM_ZINC-TRANSPORTING ATPASE HMA4-RELATED"/>
    <property type="match status" value="1"/>
</dbReference>
<dbReference type="Pfam" id="PF00122">
    <property type="entry name" value="E1-E2_ATPase"/>
    <property type="match status" value="1"/>
</dbReference>
<dbReference type="InterPro" id="IPR008250">
    <property type="entry name" value="ATPase_P-typ_transduc_dom_A_sf"/>
</dbReference>
<keyword evidence="6" id="KW-1003">Cell membrane</keyword>
<sequence>MIRLRLSGRQVRSGEVIMSKILGFAKKVPMLWVVLICGLVMGLLWHPYRQAAQWLVAVLVAVSLVDTLKGMIDDVRQGHVGVDILAVVAILSTLAVKQYWASWAVVLMLYSGDAIEQYAGNRAQNNLTVLVQAAPQVAHVVHVDLPEGKHGLPKESDWSTVAVDQVRLGDLLVVKPGETVPVDGELISRTATLDMSNINGEPMPRRLYQDAQVMSGAVNGSGTFLMRARQLARDSQYQRILNLVRSAQNSRAAVVRTADLMAVPFTVVAFIIACVAWIISGVPTRFAQVLVLATPCPLLIAAPVAYMAGTGRLAKAGLLIKTQDVIENLGRVSHIFFDKTGTLTVKRPQVAKIDLPEGREQKVDTDRILAMAGAVEAYSVHILANGIAEAGAAAQERLRARSEGETHLHAREVREDSGNGVQGLVDGHQVKVGRAQFVGDGHSSDLFGPLAPDEMASFVSIDGILAARVVMKDVPRSDAAQTIAQLRELGITRLSMVTGDNEASARIIADQVGITDVHAGLFPEDKADLIAKASREEPNRQPFWDIWLSKFLGESVTKSITVMVGDGVNDAPVLAAADVGMAITDGTTTAASESAQAVIMNDDIACLPRSITIARRTKRVMLQAVMLGLTLATVGMLCAAFDLIPVVVGAFTQEAIDVVSILWALTALIDRD</sequence>
<feature type="transmembrane region" description="Helical" evidence="6">
    <location>
        <begin position="28"/>
        <end position="45"/>
    </location>
</feature>
<dbReference type="EMBL" id="PCHJ01000003">
    <property type="protein sequence ID" value="PKV10434.1"/>
    <property type="molecule type" value="Genomic_DNA"/>
</dbReference>
<keyword evidence="6" id="KW-0547">Nucleotide-binding</keyword>
<name>A0A2N3RD68_9BIFI</name>
<protein>
    <submittedName>
        <fullName evidence="8">ATPase</fullName>
    </submittedName>
</protein>
<dbReference type="Pfam" id="PF00702">
    <property type="entry name" value="Hydrolase"/>
    <property type="match status" value="1"/>
</dbReference>
<dbReference type="InterPro" id="IPR018303">
    <property type="entry name" value="ATPase_P-typ_P_site"/>
</dbReference>
<evidence type="ECO:0000259" key="7">
    <source>
        <dbReference type="Pfam" id="PF00122"/>
    </source>
</evidence>
<dbReference type="SUPFAM" id="SSF56784">
    <property type="entry name" value="HAD-like"/>
    <property type="match status" value="1"/>
</dbReference>
<dbReference type="SUPFAM" id="SSF81665">
    <property type="entry name" value="Calcium ATPase, transmembrane domain M"/>
    <property type="match status" value="1"/>
</dbReference>
<dbReference type="Proteomes" id="UP000233731">
    <property type="component" value="Unassembled WGS sequence"/>
</dbReference>
<dbReference type="Gene3D" id="2.70.150.10">
    <property type="entry name" value="Calcium-transporting ATPase, cytoplasmic transduction domain A"/>
    <property type="match status" value="1"/>
</dbReference>
<feature type="transmembrane region" description="Helical" evidence="6">
    <location>
        <begin position="260"/>
        <end position="280"/>
    </location>
</feature>
<keyword evidence="4 6" id="KW-1133">Transmembrane helix</keyword>
<evidence type="ECO:0000256" key="5">
    <source>
        <dbReference type="ARBA" id="ARBA00023136"/>
    </source>
</evidence>
<feature type="transmembrane region" description="Helical" evidence="6">
    <location>
        <begin position="624"/>
        <end position="644"/>
    </location>
</feature>
<dbReference type="InterPro" id="IPR051014">
    <property type="entry name" value="Cation_Transport_ATPase_IB"/>
</dbReference>
<dbReference type="InterPro" id="IPR023299">
    <property type="entry name" value="ATPase_P-typ_cyto_dom_N"/>
</dbReference>
<dbReference type="PROSITE" id="PS00154">
    <property type="entry name" value="ATPASE_E1_E2"/>
    <property type="match status" value="1"/>
</dbReference>
<dbReference type="InterPro" id="IPR001757">
    <property type="entry name" value="P_typ_ATPase"/>
</dbReference>
<evidence type="ECO:0000256" key="3">
    <source>
        <dbReference type="ARBA" id="ARBA00022692"/>
    </source>
</evidence>
<feature type="domain" description="P-type ATPase A" evidence="7">
    <location>
        <begin position="154"/>
        <end position="244"/>
    </location>
</feature>
<dbReference type="GO" id="GO:0005524">
    <property type="term" value="F:ATP binding"/>
    <property type="evidence" value="ECO:0007669"/>
    <property type="project" value="UniProtKB-UniRule"/>
</dbReference>
<dbReference type="NCBIfam" id="TIGR01525">
    <property type="entry name" value="ATPase-IB_hvy"/>
    <property type="match status" value="1"/>
</dbReference>
<proteinExistence type="inferred from homology"/>
<dbReference type="GO" id="GO:0015086">
    <property type="term" value="F:cadmium ion transmembrane transporter activity"/>
    <property type="evidence" value="ECO:0007669"/>
    <property type="project" value="TreeGrafter"/>
</dbReference>
<dbReference type="InterPro" id="IPR023298">
    <property type="entry name" value="ATPase_P-typ_TM_dom_sf"/>
</dbReference>
<comment type="similarity">
    <text evidence="2 6">Belongs to the cation transport ATPase (P-type) (TC 3.A.3) family. Type IB subfamily.</text>
</comment>
<comment type="subcellular location">
    <subcellularLocation>
        <location evidence="1">Cell membrane</location>
        <topology evidence="1">Multi-pass membrane protein</topology>
    </subcellularLocation>
</comment>
<feature type="transmembrane region" description="Helical" evidence="6">
    <location>
        <begin position="51"/>
        <end position="68"/>
    </location>
</feature>
<dbReference type="GO" id="GO:0019829">
    <property type="term" value="F:ATPase-coupled monoatomic cation transmembrane transporter activity"/>
    <property type="evidence" value="ECO:0007669"/>
    <property type="project" value="InterPro"/>
</dbReference>
<dbReference type="PANTHER" id="PTHR48085">
    <property type="entry name" value="CADMIUM/ZINC-TRANSPORTING ATPASE HMA2-RELATED"/>
    <property type="match status" value="1"/>
</dbReference>
<evidence type="ECO:0000256" key="2">
    <source>
        <dbReference type="ARBA" id="ARBA00006024"/>
    </source>
</evidence>
<dbReference type="SUPFAM" id="SSF81653">
    <property type="entry name" value="Calcium ATPase, transduction domain A"/>
    <property type="match status" value="1"/>
</dbReference>
<dbReference type="GO" id="GO:0046872">
    <property type="term" value="F:metal ion binding"/>
    <property type="evidence" value="ECO:0007669"/>
    <property type="project" value="UniProtKB-KW"/>
</dbReference>
<evidence type="ECO:0000256" key="1">
    <source>
        <dbReference type="ARBA" id="ARBA00004651"/>
    </source>
</evidence>
<accession>A0A2N3RD68</accession>
<dbReference type="InterPro" id="IPR027256">
    <property type="entry name" value="P-typ_ATPase_IB"/>
</dbReference>
<dbReference type="InterPro" id="IPR036412">
    <property type="entry name" value="HAD-like_sf"/>
</dbReference>
<dbReference type="AlphaFoldDB" id="A0A2N3RD68"/>
<dbReference type="InterPro" id="IPR059000">
    <property type="entry name" value="ATPase_P-type_domA"/>
</dbReference>
<keyword evidence="6" id="KW-0067">ATP-binding</keyword>
<gene>
    <name evidence="8" type="ORF">CQR44_0081</name>
</gene>
<dbReference type="GO" id="GO:0005886">
    <property type="term" value="C:plasma membrane"/>
    <property type="evidence" value="ECO:0007669"/>
    <property type="project" value="UniProtKB-SubCell"/>
</dbReference>
<evidence type="ECO:0000256" key="4">
    <source>
        <dbReference type="ARBA" id="ARBA00022989"/>
    </source>
</evidence>
<feature type="transmembrane region" description="Helical" evidence="6">
    <location>
        <begin position="286"/>
        <end position="308"/>
    </location>
</feature>
<dbReference type="Gene3D" id="3.40.1110.10">
    <property type="entry name" value="Calcium-transporting ATPase, cytoplasmic domain N"/>
    <property type="match status" value="1"/>
</dbReference>
<evidence type="ECO:0000313" key="8">
    <source>
        <dbReference type="EMBL" id="PKV10434.1"/>
    </source>
</evidence>
<keyword evidence="3 6" id="KW-0812">Transmembrane</keyword>
<dbReference type="Gene3D" id="3.40.50.1000">
    <property type="entry name" value="HAD superfamily/HAD-like"/>
    <property type="match status" value="1"/>
</dbReference>
<dbReference type="NCBIfam" id="TIGR01494">
    <property type="entry name" value="ATPase_P-type"/>
    <property type="match status" value="1"/>
</dbReference>
<dbReference type="GO" id="GO:0016887">
    <property type="term" value="F:ATP hydrolysis activity"/>
    <property type="evidence" value="ECO:0007669"/>
    <property type="project" value="InterPro"/>
</dbReference>
<keyword evidence="6" id="KW-0479">Metal-binding</keyword>
<keyword evidence="5 6" id="KW-0472">Membrane</keyword>
<dbReference type="PRINTS" id="PR00119">
    <property type="entry name" value="CATATPASE"/>
</dbReference>
<comment type="caution">
    <text evidence="8">The sequence shown here is derived from an EMBL/GenBank/DDBJ whole genome shotgun (WGS) entry which is preliminary data.</text>
</comment>
<organism evidence="8 9">
    <name type="scientific">Bifidobacterium asteroides</name>
    <dbReference type="NCBI Taxonomy" id="1684"/>
    <lineage>
        <taxon>Bacteria</taxon>
        <taxon>Bacillati</taxon>
        <taxon>Actinomycetota</taxon>
        <taxon>Actinomycetes</taxon>
        <taxon>Bifidobacteriales</taxon>
        <taxon>Bifidobacteriaceae</taxon>
        <taxon>Bifidobacterium</taxon>
    </lineage>
</organism>
<dbReference type="InterPro" id="IPR023214">
    <property type="entry name" value="HAD_sf"/>
</dbReference>
<evidence type="ECO:0000256" key="6">
    <source>
        <dbReference type="RuleBase" id="RU362081"/>
    </source>
</evidence>
<evidence type="ECO:0000313" key="9">
    <source>
        <dbReference type="Proteomes" id="UP000233731"/>
    </source>
</evidence>
<reference evidence="8 9" key="1">
    <citation type="submission" date="2017-10" db="EMBL/GenBank/DDBJ databases">
        <title>Bifidobacterium genomics.</title>
        <authorList>
            <person name="Lugli G.A."/>
            <person name="Milani C."/>
            <person name="Mancabelli L."/>
        </authorList>
    </citation>
    <scope>NUCLEOTIDE SEQUENCE [LARGE SCALE GENOMIC DNA]</scope>
    <source>
        <strain evidence="8 9">1460B</strain>
    </source>
</reference>